<name>A0A133UMQ2_9EURY</name>
<evidence type="ECO:0000313" key="1">
    <source>
        <dbReference type="EMBL" id="KXA95498.1"/>
    </source>
</evidence>
<proteinExistence type="predicted"/>
<dbReference type="EMBL" id="LHXO01000013">
    <property type="protein sequence ID" value="KXA95498.1"/>
    <property type="molecule type" value="Genomic_DNA"/>
</dbReference>
<keyword evidence="2" id="KW-1185">Reference proteome</keyword>
<reference evidence="1 2" key="1">
    <citation type="journal article" date="2016" name="Sci. Rep.">
        <title>Metabolic traits of an uncultured archaeal lineage -MSBL1- from brine pools of the Red Sea.</title>
        <authorList>
            <person name="Mwirichia R."/>
            <person name="Alam I."/>
            <person name="Rashid M."/>
            <person name="Vinu M."/>
            <person name="Ba-Alawi W."/>
            <person name="Anthony Kamau A."/>
            <person name="Kamanda Ngugi D."/>
            <person name="Goker M."/>
            <person name="Klenk H.P."/>
            <person name="Bajic V."/>
            <person name="Stingl U."/>
        </authorList>
    </citation>
    <scope>NUCLEOTIDE SEQUENCE [LARGE SCALE GENOMIC DNA]</scope>
    <source>
        <strain evidence="1">SCGC-AAA259E19</strain>
    </source>
</reference>
<protein>
    <submittedName>
        <fullName evidence="1">Uncharacterized protein</fullName>
    </submittedName>
</protein>
<accession>A0A133UMQ2</accession>
<dbReference type="AlphaFoldDB" id="A0A133UMQ2"/>
<gene>
    <name evidence="1" type="ORF">AKJ65_01640</name>
</gene>
<sequence length="82" mass="9413">MITTKTEKNRKRDISGVEQNEYEIKNKEKGFGVGYVGYNQNNKPLALILDFNPPSLEPSRMLETVPEIKHISLKKVEFTLFG</sequence>
<evidence type="ECO:0000313" key="2">
    <source>
        <dbReference type="Proteomes" id="UP000070284"/>
    </source>
</evidence>
<comment type="caution">
    <text evidence="1">The sequence shown here is derived from an EMBL/GenBank/DDBJ whole genome shotgun (WGS) entry which is preliminary data.</text>
</comment>
<organism evidence="1 2">
    <name type="scientific">candidate division MSBL1 archaeon SCGC-AAA259E19</name>
    <dbReference type="NCBI Taxonomy" id="1698264"/>
    <lineage>
        <taxon>Archaea</taxon>
        <taxon>Methanobacteriati</taxon>
        <taxon>Methanobacteriota</taxon>
        <taxon>candidate division MSBL1</taxon>
    </lineage>
</organism>
<dbReference type="Proteomes" id="UP000070284">
    <property type="component" value="Unassembled WGS sequence"/>
</dbReference>